<dbReference type="RefSeq" id="WP_213499486.1">
    <property type="nucleotide sequence ID" value="NZ_CP074694.1"/>
</dbReference>
<feature type="chain" id="PRO_5034482461" evidence="1">
    <location>
        <begin position="21"/>
        <end position="161"/>
    </location>
</feature>
<evidence type="ECO:0000313" key="2">
    <source>
        <dbReference type="EMBL" id="QVL34470.1"/>
    </source>
</evidence>
<dbReference type="EMBL" id="CP074694">
    <property type="protein sequence ID" value="QVL34470.1"/>
    <property type="molecule type" value="Genomic_DNA"/>
</dbReference>
<evidence type="ECO:0000313" key="3">
    <source>
        <dbReference type="Proteomes" id="UP000676194"/>
    </source>
</evidence>
<name>A0A8E6B961_9BACT</name>
<dbReference type="Proteomes" id="UP000676194">
    <property type="component" value="Chromosome"/>
</dbReference>
<dbReference type="AlphaFoldDB" id="A0A8E6B961"/>
<protein>
    <submittedName>
        <fullName evidence="2">Uncharacterized protein</fullName>
    </submittedName>
</protein>
<sequence length="161" mass="16764">MRQIFLAFALFLVLNASAFAQYPAGPPIGGAMNPGFGQGGPTTSPYLNLLRGGSSTLANYYGLVRPELQFRQQVQGLATQQVQNTQAINGIDNVPITGNSIRFLNTQPYFMSLNRSGFSAGQGVVNNSFSGRTTGAINAGSPFGASGLNNGAARGSATRGQ</sequence>
<dbReference type="KEGG" id="tsph:KIH39_11340"/>
<proteinExistence type="predicted"/>
<evidence type="ECO:0000256" key="1">
    <source>
        <dbReference type="SAM" id="SignalP"/>
    </source>
</evidence>
<keyword evidence="1" id="KW-0732">Signal</keyword>
<feature type="signal peptide" evidence="1">
    <location>
        <begin position="1"/>
        <end position="20"/>
    </location>
</feature>
<keyword evidence="3" id="KW-1185">Reference proteome</keyword>
<reference evidence="2" key="1">
    <citation type="submission" date="2021-05" db="EMBL/GenBank/DDBJ databases">
        <title>Complete genome sequence of the cellulolytic planctomycete Telmatocola sphagniphila SP2T and characterization of the first cellulase from planctomycetes.</title>
        <authorList>
            <person name="Rakitin A.L."/>
            <person name="Beletsky A.V."/>
            <person name="Naumoff D.G."/>
            <person name="Kulichevskaya I.S."/>
            <person name="Mardanov A.V."/>
            <person name="Ravin N.V."/>
            <person name="Dedysh S.N."/>
        </authorList>
    </citation>
    <scope>NUCLEOTIDE SEQUENCE</scope>
    <source>
        <strain evidence="2">SP2T</strain>
    </source>
</reference>
<gene>
    <name evidence="2" type="ORF">KIH39_11340</name>
</gene>
<organism evidence="2 3">
    <name type="scientific">Telmatocola sphagniphila</name>
    <dbReference type="NCBI Taxonomy" id="1123043"/>
    <lineage>
        <taxon>Bacteria</taxon>
        <taxon>Pseudomonadati</taxon>
        <taxon>Planctomycetota</taxon>
        <taxon>Planctomycetia</taxon>
        <taxon>Gemmatales</taxon>
        <taxon>Gemmataceae</taxon>
    </lineage>
</organism>
<accession>A0A8E6B961</accession>